<comment type="caution">
    <text evidence="1">The sequence shown here is derived from an EMBL/GenBank/DDBJ whole genome shotgun (WGS) entry which is preliminary data.</text>
</comment>
<protein>
    <recommendedName>
        <fullName evidence="3">Lipoprotein</fullName>
    </recommendedName>
</protein>
<name>A0ABT0RBQ0_9BACT</name>
<reference evidence="1 2" key="1">
    <citation type="submission" date="2022-03" db="EMBL/GenBank/DDBJ databases">
        <title>Taxonomic description of new species and reclassification of some bacterial strains.</title>
        <authorList>
            <person name="Ndongo S."/>
        </authorList>
    </citation>
    <scope>NUCLEOTIDE SEQUENCE [LARGE SCALE GENOMIC DNA]</scope>
    <source>
        <strain evidence="1 2">Marseille-P6666</strain>
    </source>
</reference>
<evidence type="ECO:0008006" key="3">
    <source>
        <dbReference type="Google" id="ProtNLM"/>
    </source>
</evidence>
<keyword evidence="2" id="KW-1185">Reference proteome</keyword>
<dbReference type="EMBL" id="JAMGSI010000003">
    <property type="protein sequence ID" value="MCL6658367.1"/>
    <property type="molecule type" value="Genomic_DNA"/>
</dbReference>
<accession>A0ABT0RBQ0</accession>
<gene>
    <name evidence="1" type="ORF">M8N44_13730</name>
</gene>
<organism evidence="1 2">
    <name type="scientific">Akkermansia massiliensis</name>
    <dbReference type="NCBI Taxonomy" id="2927224"/>
    <lineage>
        <taxon>Bacteria</taxon>
        <taxon>Pseudomonadati</taxon>
        <taxon>Verrucomicrobiota</taxon>
        <taxon>Verrucomicrobiia</taxon>
        <taxon>Verrucomicrobiales</taxon>
        <taxon>Akkermansiaceae</taxon>
        <taxon>Akkermansia</taxon>
    </lineage>
</organism>
<proteinExistence type="predicted"/>
<dbReference type="GeneID" id="84024939"/>
<dbReference type="RefSeq" id="WP_102736926.1">
    <property type="nucleotide sequence ID" value="NZ_CP072027.1"/>
</dbReference>
<evidence type="ECO:0000313" key="1">
    <source>
        <dbReference type="EMBL" id="MCL6658367.1"/>
    </source>
</evidence>
<dbReference type="Proteomes" id="UP001202031">
    <property type="component" value="Unassembled WGS sequence"/>
</dbReference>
<sequence>MCGLLCGCGGGSGKSGDDGSVSLSGQQVSLFEGGDMLFRLQFGGRDVDVIKMETRIVYDGVYTYRFNEGANSGVLNIVPASNSRAACAMADVNISFDDAERSTGVIVSGTVTETGPDIDFSIDGVPRPMAGWTCRVHRD</sequence>
<evidence type="ECO:0000313" key="2">
    <source>
        <dbReference type="Proteomes" id="UP001202031"/>
    </source>
</evidence>